<comment type="caution">
    <text evidence="7">The sequence shown here is derived from an EMBL/GenBank/DDBJ whole genome shotgun (WGS) entry which is preliminary data.</text>
</comment>
<accession>A0A327KKP1</accession>
<dbReference type="Proteomes" id="UP000248863">
    <property type="component" value="Unassembled WGS sequence"/>
</dbReference>
<sequence>MPASLPPVRGPGFDIPGLRVPVRRSGRPAEQAPAPAVPHRDRNGASCPLRPSSLSSLLFGRPLANEEHAGRKIGIGTGVPTVGLGAFGSPAYGPESALLVALSLGAAGFAVFAAVQGAVVLVLLLLWSTFSRAVRAFPGNGGAYTIARDTLGPTGGLLAAAVLMLDYVLNVAVGISAGIAALASAVPALAPHRLTLCLAVLALLTLVNLRGALDAGRLFAVPVYGFLASFAVVIGAGLVIAFGGAPAAAAAPPAASGEASVWTTVLLAYAVACTGMTGVEAIGNSIDTFRDPAVRTARRALAVIVVVLVIFLAALAVLVPALGIVAMPQTAETYRSVLAQLAAATVGEGSLYYVCLGTLLLVLILSAHTSFVGLPGFFRLVAADGWLPRPFAVLGRRLVLTVGVLFLAAAAGLLLLAFDGVTDRLVPLFAVAALAVFLLVQIAMAVHGRRVRRRVASERRAARRAAAATLAIDIGGAVATGLALVITIVAWFLAGVWIVLLVVPALMGLLVAVRRYYAALDRALSDPAPLDLTNLAPPIVLVATEDRSRLADKALAVALSISPDVVAVHLAALEGPGSEDKERALREAWARDVEAPAHAAGRSPPRLVTLHTPYRHVYAPLLALVGELLATHPDRTVAVLTPEMVKQHWWQYPLHTLRARRMRAGLLAHGGSRVVVMSVPWYLDEPDPAAAARETLPGSRGAAEAASETARVGADRAVSPV</sequence>
<proteinExistence type="predicted"/>
<evidence type="ECO:0000256" key="4">
    <source>
        <dbReference type="ARBA" id="ARBA00023136"/>
    </source>
</evidence>
<evidence type="ECO:0000256" key="5">
    <source>
        <dbReference type="SAM" id="MobiDB-lite"/>
    </source>
</evidence>
<keyword evidence="8" id="KW-1185">Reference proteome</keyword>
<evidence type="ECO:0000256" key="3">
    <source>
        <dbReference type="ARBA" id="ARBA00022989"/>
    </source>
</evidence>
<evidence type="ECO:0008006" key="9">
    <source>
        <dbReference type="Google" id="ProtNLM"/>
    </source>
</evidence>
<organism evidence="7 8">
    <name type="scientific">Rhodoplanes elegans</name>
    <dbReference type="NCBI Taxonomy" id="29408"/>
    <lineage>
        <taxon>Bacteria</taxon>
        <taxon>Pseudomonadati</taxon>
        <taxon>Pseudomonadota</taxon>
        <taxon>Alphaproteobacteria</taxon>
        <taxon>Hyphomicrobiales</taxon>
        <taxon>Nitrobacteraceae</taxon>
        <taxon>Rhodoplanes</taxon>
    </lineage>
</organism>
<feature type="region of interest" description="Disordered" evidence="5">
    <location>
        <begin position="1"/>
        <end position="45"/>
    </location>
</feature>
<feature type="transmembrane region" description="Helical" evidence="6">
    <location>
        <begin position="157"/>
        <end position="183"/>
    </location>
</feature>
<dbReference type="GO" id="GO:0016020">
    <property type="term" value="C:membrane"/>
    <property type="evidence" value="ECO:0007669"/>
    <property type="project" value="UniProtKB-SubCell"/>
</dbReference>
<comment type="subcellular location">
    <subcellularLocation>
        <location evidence="1">Membrane</location>
        <topology evidence="1">Multi-pass membrane protein</topology>
    </subcellularLocation>
</comment>
<evidence type="ECO:0000313" key="8">
    <source>
        <dbReference type="Proteomes" id="UP000248863"/>
    </source>
</evidence>
<evidence type="ECO:0000256" key="6">
    <source>
        <dbReference type="SAM" id="Phobius"/>
    </source>
</evidence>
<dbReference type="GO" id="GO:0022857">
    <property type="term" value="F:transmembrane transporter activity"/>
    <property type="evidence" value="ECO:0007669"/>
    <property type="project" value="InterPro"/>
</dbReference>
<keyword evidence="4 6" id="KW-0472">Membrane</keyword>
<feature type="transmembrane region" description="Helical" evidence="6">
    <location>
        <begin position="259"/>
        <end position="279"/>
    </location>
</feature>
<keyword evidence="2 6" id="KW-0812">Transmembrane</keyword>
<protein>
    <recommendedName>
        <fullName evidence="9">Amino acid permease</fullName>
    </recommendedName>
</protein>
<evidence type="ECO:0000313" key="7">
    <source>
        <dbReference type="EMBL" id="RAI38025.1"/>
    </source>
</evidence>
<reference evidence="7 8" key="1">
    <citation type="submission" date="2017-07" db="EMBL/GenBank/DDBJ databases">
        <title>Draft Genome Sequences of Select Purple Nonsulfur Bacteria.</title>
        <authorList>
            <person name="Lasarre B."/>
            <person name="Mckinlay J.B."/>
        </authorList>
    </citation>
    <scope>NUCLEOTIDE SEQUENCE [LARGE SCALE GENOMIC DNA]</scope>
    <source>
        <strain evidence="7 8">DSM 11907</strain>
    </source>
</reference>
<gene>
    <name evidence="7" type="ORF">CH338_14115</name>
</gene>
<feature type="transmembrane region" description="Helical" evidence="6">
    <location>
        <begin position="351"/>
        <end position="378"/>
    </location>
</feature>
<feature type="transmembrane region" description="Helical" evidence="6">
    <location>
        <begin position="97"/>
        <end position="127"/>
    </location>
</feature>
<dbReference type="InterPro" id="IPR053153">
    <property type="entry name" value="APC_K+_Transporter"/>
</dbReference>
<dbReference type="PANTHER" id="PTHR47704">
    <property type="entry name" value="POTASSIUM TRANSPORTER KIMA"/>
    <property type="match status" value="1"/>
</dbReference>
<dbReference type="PANTHER" id="PTHR47704:SF1">
    <property type="entry name" value="POTASSIUM TRANSPORTER KIMA"/>
    <property type="match status" value="1"/>
</dbReference>
<evidence type="ECO:0000256" key="2">
    <source>
        <dbReference type="ARBA" id="ARBA00022692"/>
    </source>
</evidence>
<feature type="transmembrane region" description="Helical" evidence="6">
    <location>
        <begin position="398"/>
        <end position="418"/>
    </location>
</feature>
<feature type="transmembrane region" description="Helical" evidence="6">
    <location>
        <begin position="424"/>
        <end position="446"/>
    </location>
</feature>
<dbReference type="EMBL" id="NPEU01000147">
    <property type="protein sequence ID" value="RAI38025.1"/>
    <property type="molecule type" value="Genomic_DNA"/>
</dbReference>
<dbReference type="OrthoDB" id="9759676at2"/>
<dbReference type="InterPro" id="IPR002293">
    <property type="entry name" value="AA/rel_permease1"/>
</dbReference>
<feature type="transmembrane region" description="Helical" evidence="6">
    <location>
        <begin position="221"/>
        <end position="247"/>
    </location>
</feature>
<name>A0A327KKP1_9BRAD</name>
<feature type="transmembrane region" description="Helical" evidence="6">
    <location>
        <begin position="467"/>
        <end position="488"/>
    </location>
</feature>
<dbReference type="AlphaFoldDB" id="A0A327KKP1"/>
<feature type="transmembrane region" description="Helical" evidence="6">
    <location>
        <begin position="300"/>
        <end position="326"/>
    </location>
</feature>
<dbReference type="Gene3D" id="1.20.1740.10">
    <property type="entry name" value="Amino acid/polyamine transporter I"/>
    <property type="match status" value="1"/>
</dbReference>
<feature type="region of interest" description="Disordered" evidence="5">
    <location>
        <begin position="692"/>
        <end position="721"/>
    </location>
</feature>
<feature type="transmembrane region" description="Helical" evidence="6">
    <location>
        <begin position="494"/>
        <end position="513"/>
    </location>
</feature>
<evidence type="ECO:0000256" key="1">
    <source>
        <dbReference type="ARBA" id="ARBA00004141"/>
    </source>
</evidence>
<keyword evidence="3 6" id="KW-1133">Transmembrane helix</keyword>
<feature type="transmembrane region" description="Helical" evidence="6">
    <location>
        <begin position="189"/>
        <end position="209"/>
    </location>
</feature>
<dbReference type="Pfam" id="PF13520">
    <property type="entry name" value="AA_permease_2"/>
    <property type="match status" value="1"/>
</dbReference>